<dbReference type="InterPro" id="IPR032751">
    <property type="entry name" value="Fuseless"/>
</dbReference>
<accession>A0AA38HRV8</accession>
<sequence>MDEEAPLKYKFENDETRLKTDTGKSIQIFVHNNNKPLSSKYLALIKKKEVRKPLLGTFDTLVSLFLISTCVVGVWRGVWVLLEIYDDYVPAWMCLSVGLCTYIVFIIVQDSLNDIVKKKSSTTESKIFNFLITRTYTSIFAVSSIMYWRGGWAFMDKYLNVELTKSGTVLKKGSGVMLTVCAGCLLLIMALRSLRNCVAPPFLFCTDRKSKTFVILTRFRTKVSKNYK</sequence>
<protein>
    <submittedName>
        <fullName evidence="2">Uncharacterized protein</fullName>
    </submittedName>
</protein>
<feature type="transmembrane region" description="Helical" evidence="1">
    <location>
        <begin position="169"/>
        <end position="191"/>
    </location>
</feature>
<feature type="transmembrane region" description="Helical" evidence="1">
    <location>
        <begin position="128"/>
        <end position="149"/>
    </location>
</feature>
<dbReference type="PANTHER" id="PTHR35270:SF2">
    <property type="entry name" value="FUSELESS, ISOFORM A"/>
    <property type="match status" value="1"/>
</dbReference>
<keyword evidence="1" id="KW-0472">Membrane</keyword>
<dbReference type="AlphaFoldDB" id="A0AA38HRV8"/>
<evidence type="ECO:0000313" key="2">
    <source>
        <dbReference type="EMBL" id="KAJ3642541.1"/>
    </source>
</evidence>
<keyword evidence="1" id="KW-1133">Transmembrane helix</keyword>
<evidence type="ECO:0000313" key="3">
    <source>
        <dbReference type="Proteomes" id="UP001168821"/>
    </source>
</evidence>
<reference evidence="2" key="1">
    <citation type="journal article" date="2023" name="G3 (Bethesda)">
        <title>Whole genome assemblies of Zophobas morio and Tenebrio molitor.</title>
        <authorList>
            <person name="Kaur S."/>
            <person name="Stinson S.A."/>
            <person name="diCenzo G.C."/>
        </authorList>
    </citation>
    <scope>NUCLEOTIDE SEQUENCE</scope>
    <source>
        <strain evidence="2">QUZm001</strain>
    </source>
</reference>
<organism evidence="2 3">
    <name type="scientific">Zophobas morio</name>
    <dbReference type="NCBI Taxonomy" id="2755281"/>
    <lineage>
        <taxon>Eukaryota</taxon>
        <taxon>Metazoa</taxon>
        <taxon>Ecdysozoa</taxon>
        <taxon>Arthropoda</taxon>
        <taxon>Hexapoda</taxon>
        <taxon>Insecta</taxon>
        <taxon>Pterygota</taxon>
        <taxon>Neoptera</taxon>
        <taxon>Endopterygota</taxon>
        <taxon>Coleoptera</taxon>
        <taxon>Polyphaga</taxon>
        <taxon>Cucujiformia</taxon>
        <taxon>Tenebrionidae</taxon>
        <taxon>Zophobas</taxon>
    </lineage>
</organism>
<keyword evidence="1" id="KW-0812">Transmembrane</keyword>
<keyword evidence="3" id="KW-1185">Reference proteome</keyword>
<comment type="caution">
    <text evidence="2">The sequence shown here is derived from an EMBL/GenBank/DDBJ whole genome shotgun (WGS) entry which is preliminary data.</text>
</comment>
<feature type="transmembrane region" description="Helical" evidence="1">
    <location>
        <begin position="54"/>
        <end position="76"/>
    </location>
</feature>
<feature type="transmembrane region" description="Helical" evidence="1">
    <location>
        <begin position="88"/>
        <end position="108"/>
    </location>
</feature>
<dbReference type="Pfam" id="PF15993">
    <property type="entry name" value="Fuseless"/>
    <property type="match status" value="1"/>
</dbReference>
<dbReference type="PANTHER" id="PTHR35270">
    <property type="entry name" value="FUSELESS, ISOFORM A"/>
    <property type="match status" value="1"/>
</dbReference>
<evidence type="ECO:0000256" key="1">
    <source>
        <dbReference type="SAM" id="Phobius"/>
    </source>
</evidence>
<proteinExistence type="predicted"/>
<gene>
    <name evidence="2" type="ORF">Zmor_025308</name>
</gene>
<name>A0AA38HRV8_9CUCU</name>
<dbReference type="EMBL" id="JALNTZ010000008">
    <property type="protein sequence ID" value="KAJ3642541.1"/>
    <property type="molecule type" value="Genomic_DNA"/>
</dbReference>
<dbReference type="Proteomes" id="UP001168821">
    <property type="component" value="Unassembled WGS sequence"/>
</dbReference>